<dbReference type="RefSeq" id="WP_285747031.1">
    <property type="nucleotide sequence ID" value="NZ_CP127162.1"/>
</dbReference>
<accession>A0ABY8X493</accession>
<protein>
    <submittedName>
        <fullName evidence="2">Uncharacterized protein</fullName>
    </submittedName>
</protein>
<keyword evidence="3" id="KW-1185">Reference proteome</keyword>
<dbReference type="EMBL" id="CP127162">
    <property type="protein sequence ID" value="WIV20255.1"/>
    <property type="molecule type" value="Genomic_DNA"/>
</dbReference>
<gene>
    <name evidence="2" type="ORF">QPK24_06050</name>
</gene>
<evidence type="ECO:0000256" key="1">
    <source>
        <dbReference type="SAM" id="Phobius"/>
    </source>
</evidence>
<keyword evidence="1" id="KW-1133">Transmembrane helix</keyword>
<reference evidence="2 3" key="1">
    <citation type="submission" date="2023-06" db="EMBL/GenBank/DDBJ databases">
        <title>Paenibacillus polygonum sp. nov., an endophytic bacterium, isolated from Polygonum lapathifolium L. in Nanji Wetland National Nature Reserve, South of Poyang Lake, Jiangxi Province, China.</title>
        <authorList>
            <person name="Yu Z."/>
        </authorList>
    </citation>
    <scope>NUCLEOTIDE SEQUENCE [LARGE SCALE GENOMIC DNA]</scope>
    <source>
        <strain evidence="2 3">C31</strain>
    </source>
</reference>
<feature type="transmembrane region" description="Helical" evidence="1">
    <location>
        <begin position="44"/>
        <end position="68"/>
    </location>
</feature>
<evidence type="ECO:0000313" key="2">
    <source>
        <dbReference type="EMBL" id="WIV20255.1"/>
    </source>
</evidence>
<keyword evidence="1" id="KW-0472">Membrane</keyword>
<sequence>MEKFKKEFILNTFIISMVLALISSWIGAKIVVNHSELSNRDDWAVPFFVLFLILYAFNLVMSIVNYVIAIMVNNFIVRLLIFNILGLIIAVIAWVSKGGSIYLATFIYLTYIVFSIVALVINQSNGNPQK</sequence>
<name>A0ABY8X493_9BACL</name>
<dbReference type="Proteomes" id="UP001236415">
    <property type="component" value="Chromosome"/>
</dbReference>
<organism evidence="2 3">
    <name type="scientific">Paenibacillus polygoni</name>
    <dbReference type="NCBI Taxonomy" id="3050112"/>
    <lineage>
        <taxon>Bacteria</taxon>
        <taxon>Bacillati</taxon>
        <taxon>Bacillota</taxon>
        <taxon>Bacilli</taxon>
        <taxon>Bacillales</taxon>
        <taxon>Paenibacillaceae</taxon>
        <taxon>Paenibacillus</taxon>
    </lineage>
</organism>
<feature type="transmembrane region" description="Helical" evidence="1">
    <location>
        <begin position="75"/>
        <end position="95"/>
    </location>
</feature>
<feature type="transmembrane region" description="Helical" evidence="1">
    <location>
        <begin position="12"/>
        <end position="32"/>
    </location>
</feature>
<feature type="transmembrane region" description="Helical" evidence="1">
    <location>
        <begin position="101"/>
        <end position="121"/>
    </location>
</feature>
<proteinExistence type="predicted"/>
<keyword evidence="1" id="KW-0812">Transmembrane</keyword>
<evidence type="ECO:0000313" key="3">
    <source>
        <dbReference type="Proteomes" id="UP001236415"/>
    </source>
</evidence>